<evidence type="ECO:0000256" key="2">
    <source>
        <dbReference type="ARBA" id="ARBA00007581"/>
    </source>
</evidence>
<keyword evidence="8" id="KW-0223">Dioxygenase</keyword>
<dbReference type="CDD" id="cd07363">
    <property type="entry name" value="45_DOPA_Dioxygenase"/>
    <property type="match status" value="1"/>
</dbReference>
<evidence type="ECO:0000313" key="8">
    <source>
        <dbReference type="EMBL" id="PMD29043.1"/>
    </source>
</evidence>
<dbReference type="PANTHER" id="PTHR30096:SF1">
    <property type="entry name" value="AROMATIC RING-OPENING DIOXYGENASE FAMILY PROTEIN (AFU_ORTHOLOGUE AFUA_7G00640)"/>
    <property type="match status" value="1"/>
</dbReference>
<comment type="similarity">
    <text evidence="2">Belongs to the DODA-type extradiol aromatic ring-opening dioxygenase family.</text>
</comment>
<dbReference type="InterPro" id="IPR014436">
    <property type="entry name" value="Extradiol_dOase_DODA"/>
</dbReference>
<keyword evidence="9" id="KW-1185">Reference proteome</keyword>
<name>A0A2J6QS07_HYAVF</name>
<dbReference type="Proteomes" id="UP000235786">
    <property type="component" value="Unassembled WGS sequence"/>
</dbReference>
<keyword evidence="5" id="KW-0560">Oxidoreductase</keyword>
<accession>A0A2J6QS07</accession>
<organism evidence="8 9">
    <name type="scientific">Hyaloscypha variabilis (strain UAMH 11265 / GT02V1 / F)</name>
    <name type="common">Meliniomyces variabilis</name>
    <dbReference type="NCBI Taxonomy" id="1149755"/>
    <lineage>
        <taxon>Eukaryota</taxon>
        <taxon>Fungi</taxon>
        <taxon>Dikarya</taxon>
        <taxon>Ascomycota</taxon>
        <taxon>Pezizomycotina</taxon>
        <taxon>Leotiomycetes</taxon>
        <taxon>Helotiales</taxon>
        <taxon>Hyaloscyphaceae</taxon>
        <taxon>Hyaloscypha</taxon>
        <taxon>Hyaloscypha variabilis</taxon>
    </lineage>
</organism>
<proteinExistence type="inferred from homology"/>
<keyword evidence="3" id="KW-0479">Metal-binding</keyword>
<dbReference type="GO" id="GO:0008270">
    <property type="term" value="F:zinc ion binding"/>
    <property type="evidence" value="ECO:0007669"/>
    <property type="project" value="InterPro"/>
</dbReference>
<protein>
    <submittedName>
        <fullName evidence="8">LigB subunit of an aromatic-ring-opening dioxygenase LigAB</fullName>
    </submittedName>
</protein>
<dbReference type="PANTHER" id="PTHR30096">
    <property type="entry name" value="4,5-DOPA DIOXYGENASE EXTRADIOL-LIKE PROTEIN"/>
    <property type="match status" value="1"/>
</dbReference>
<evidence type="ECO:0000256" key="5">
    <source>
        <dbReference type="ARBA" id="ARBA00023002"/>
    </source>
</evidence>
<evidence type="ECO:0000259" key="6">
    <source>
        <dbReference type="Pfam" id="PF02900"/>
    </source>
</evidence>
<evidence type="ECO:0000256" key="3">
    <source>
        <dbReference type="ARBA" id="ARBA00022723"/>
    </source>
</evidence>
<dbReference type="SUPFAM" id="SSF53213">
    <property type="entry name" value="LigB-like"/>
    <property type="match status" value="1"/>
</dbReference>
<keyword evidence="4" id="KW-0862">Zinc</keyword>
<gene>
    <name evidence="8" type="ORF">L207DRAFT_539137</name>
    <name evidence="7" type="ORF">L207DRAFT_594104</name>
</gene>
<comment type="cofactor">
    <cofactor evidence="1">
        <name>Zn(2+)</name>
        <dbReference type="ChEBI" id="CHEBI:29105"/>
    </cofactor>
</comment>
<evidence type="ECO:0000313" key="7">
    <source>
        <dbReference type="EMBL" id="PMD28765.1"/>
    </source>
</evidence>
<feature type="domain" description="Extradiol ring-cleavage dioxygenase class III enzyme subunit B" evidence="6">
    <location>
        <begin position="8"/>
        <end position="254"/>
    </location>
</feature>
<dbReference type="GO" id="GO:0008198">
    <property type="term" value="F:ferrous iron binding"/>
    <property type="evidence" value="ECO:0007669"/>
    <property type="project" value="InterPro"/>
</dbReference>
<dbReference type="EMBL" id="KZ613978">
    <property type="protein sequence ID" value="PMD29043.1"/>
    <property type="molecule type" value="Genomic_DNA"/>
</dbReference>
<sequence>MDQELAPVHFLSHGTTMLLGEDSRIRDYWRKLGKDALDHGVKGVIIMGAHWNADGEKLRVAMNPKPSFMPLANVHRDRWADWKPNPDLETGRRAIQMLRNAKFEVEEDSEFEWMIDSFPVIIGMFGDKSPPVTIISQNSYWDPFYHIRIGSALSSLRRERYLIIGSGGGTHNLYRAEWKFMLQYKDNFAMEKPPDGDSIEFRQSLEDVICKNGGGPELRRGLARLMKHPYFREAHGTDEHFVSACFVAGAIGEPEDRVSKGILGAEAWELRTQCESQFTIGTWPKAWLVKAST</sequence>
<dbReference type="EMBL" id="KZ613994">
    <property type="protein sequence ID" value="PMD28765.1"/>
    <property type="molecule type" value="Genomic_DNA"/>
</dbReference>
<dbReference type="Gene3D" id="3.40.830.10">
    <property type="entry name" value="LigB-like"/>
    <property type="match status" value="1"/>
</dbReference>
<dbReference type="InterPro" id="IPR004183">
    <property type="entry name" value="Xdiol_dOase_suB"/>
</dbReference>
<evidence type="ECO:0000313" key="9">
    <source>
        <dbReference type="Proteomes" id="UP000235786"/>
    </source>
</evidence>
<evidence type="ECO:0000256" key="4">
    <source>
        <dbReference type="ARBA" id="ARBA00022833"/>
    </source>
</evidence>
<dbReference type="GO" id="GO:0016702">
    <property type="term" value="F:oxidoreductase activity, acting on single donors with incorporation of molecular oxygen, incorporation of two atoms of oxygen"/>
    <property type="evidence" value="ECO:0007669"/>
    <property type="project" value="UniProtKB-ARBA"/>
</dbReference>
<dbReference type="AlphaFoldDB" id="A0A2J6QS07"/>
<dbReference type="OrthoDB" id="7396853at2759"/>
<evidence type="ECO:0000256" key="1">
    <source>
        <dbReference type="ARBA" id="ARBA00001947"/>
    </source>
</evidence>
<dbReference type="Pfam" id="PF02900">
    <property type="entry name" value="LigB"/>
    <property type="match status" value="1"/>
</dbReference>
<reference evidence="8 9" key="1">
    <citation type="submission" date="2016-04" db="EMBL/GenBank/DDBJ databases">
        <title>A degradative enzymes factory behind the ericoid mycorrhizal symbiosis.</title>
        <authorList>
            <consortium name="DOE Joint Genome Institute"/>
            <person name="Martino E."/>
            <person name="Morin E."/>
            <person name="Grelet G."/>
            <person name="Kuo A."/>
            <person name="Kohler A."/>
            <person name="Daghino S."/>
            <person name="Barry K."/>
            <person name="Choi C."/>
            <person name="Cichocki N."/>
            <person name="Clum A."/>
            <person name="Copeland A."/>
            <person name="Hainaut M."/>
            <person name="Haridas S."/>
            <person name="Labutti K."/>
            <person name="Lindquist E."/>
            <person name="Lipzen A."/>
            <person name="Khouja H.-R."/>
            <person name="Murat C."/>
            <person name="Ohm R."/>
            <person name="Olson A."/>
            <person name="Spatafora J."/>
            <person name="Veneault-Fourrey C."/>
            <person name="Henrissat B."/>
            <person name="Grigoriev I."/>
            <person name="Martin F."/>
            <person name="Perotto S."/>
        </authorList>
    </citation>
    <scope>NUCLEOTIDE SEQUENCE [LARGE SCALE GENOMIC DNA]</scope>
    <source>
        <strain evidence="8 9">F</strain>
    </source>
</reference>